<organism evidence="3 4">
    <name type="scientific">Streptomyces luteireticuli</name>
    <dbReference type="NCBI Taxonomy" id="173858"/>
    <lineage>
        <taxon>Bacteria</taxon>
        <taxon>Bacillati</taxon>
        <taxon>Actinomycetota</taxon>
        <taxon>Actinomycetes</taxon>
        <taxon>Kitasatosporales</taxon>
        <taxon>Streptomycetaceae</taxon>
        <taxon>Streptomyces</taxon>
    </lineage>
</organism>
<comment type="caution">
    <text evidence="3">The sequence shown here is derived from an EMBL/GenBank/DDBJ whole genome shotgun (WGS) entry which is preliminary data.</text>
</comment>
<gene>
    <name evidence="3" type="ORF">GCM10010357_44780</name>
</gene>
<evidence type="ECO:0000256" key="1">
    <source>
        <dbReference type="SAM" id="MobiDB-lite"/>
    </source>
</evidence>
<dbReference type="EMBL" id="BAAABX010000048">
    <property type="protein sequence ID" value="GAA0418478.1"/>
    <property type="molecule type" value="Genomic_DNA"/>
</dbReference>
<feature type="region of interest" description="Disordered" evidence="1">
    <location>
        <begin position="70"/>
        <end position="113"/>
    </location>
</feature>
<protein>
    <recommendedName>
        <fullName evidence="2">Transposase for insertion sequence element IS21-like C-terminal domain-containing protein</fullName>
    </recommendedName>
</protein>
<dbReference type="RefSeq" id="WP_344027153.1">
    <property type="nucleotide sequence ID" value="NZ_BAAABX010000048.1"/>
</dbReference>
<feature type="domain" description="Transposase for insertion sequence element IS21-like C-terminal" evidence="2">
    <location>
        <begin position="3"/>
        <end position="45"/>
    </location>
</feature>
<name>A0ABP3ISW9_9ACTN</name>
<reference evidence="4" key="1">
    <citation type="journal article" date="2019" name="Int. J. Syst. Evol. Microbiol.">
        <title>The Global Catalogue of Microorganisms (GCM) 10K type strain sequencing project: providing services to taxonomists for standard genome sequencing and annotation.</title>
        <authorList>
            <consortium name="The Broad Institute Genomics Platform"/>
            <consortium name="The Broad Institute Genome Sequencing Center for Infectious Disease"/>
            <person name="Wu L."/>
            <person name="Ma J."/>
        </authorList>
    </citation>
    <scope>NUCLEOTIDE SEQUENCE [LARGE SCALE GENOMIC DNA]</scope>
    <source>
        <strain evidence="4">JCM 4788</strain>
    </source>
</reference>
<evidence type="ECO:0000313" key="4">
    <source>
        <dbReference type="Proteomes" id="UP001500879"/>
    </source>
</evidence>
<dbReference type="InterPro" id="IPR054353">
    <property type="entry name" value="IstA-like_C"/>
</dbReference>
<feature type="compositionally biased region" description="Low complexity" evidence="1">
    <location>
        <begin position="98"/>
        <end position="107"/>
    </location>
</feature>
<evidence type="ECO:0000313" key="3">
    <source>
        <dbReference type="EMBL" id="GAA0418478.1"/>
    </source>
</evidence>
<dbReference type="Proteomes" id="UP001500879">
    <property type="component" value="Unassembled WGS sequence"/>
</dbReference>
<accession>A0ABP3ISW9</accession>
<evidence type="ECO:0000259" key="2">
    <source>
        <dbReference type="Pfam" id="PF22483"/>
    </source>
</evidence>
<proteinExistence type="predicted"/>
<dbReference type="Pfam" id="PF22483">
    <property type="entry name" value="Mu-transpos_C_2"/>
    <property type="match status" value="1"/>
</dbReference>
<keyword evidence="4" id="KW-1185">Reference proteome</keyword>
<sequence length="113" mass="12307">MLRDWTVRFGSVRYSTPPGLVGQEAFVRVDGDELVIVVDLARVVRRPEWLQGPAGLAEVARHQLALPGRPVIDPAHYPNHPQEMDGSPRPPRPKPADDAGAAFLALGQGRSRG</sequence>